<dbReference type="RefSeq" id="WP_097653955.1">
    <property type="nucleotide sequence ID" value="NZ_LYXE01000116.1"/>
</dbReference>
<feature type="transmembrane region" description="Helical" evidence="2">
    <location>
        <begin position="150"/>
        <end position="167"/>
    </location>
</feature>
<feature type="transmembrane region" description="Helical" evidence="2">
    <location>
        <begin position="28"/>
        <end position="49"/>
    </location>
</feature>
<keyword evidence="2" id="KW-0472">Membrane</keyword>
<feature type="transmembrane region" description="Helical" evidence="2">
    <location>
        <begin position="173"/>
        <end position="192"/>
    </location>
</feature>
<keyword evidence="2" id="KW-0812">Transmembrane</keyword>
<feature type="transmembrane region" description="Helical" evidence="2">
    <location>
        <begin position="316"/>
        <end position="335"/>
    </location>
</feature>
<feature type="transmembrane region" description="Helical" evidence="2">
    <location>
        <begin position="260"/>
        <end position="284"/>
    </location>
</feature>
<dbReference type="Proteomes" id="UP000220922">
    <property type="component" value="Unassembled WGS sequence"/>
</dbReference>
<feature type="transmembrane region" description="Helical" evidence="2">
    <location>
        <begin position="221"/>
        <end position="239"/>
    </location>
</feature>
<evidence type="ECO:0000256" key="1">
    <source>
        <dbReference type="SAM" id="MobiDB-lite"/>
    </source>
</evidence>
<dbReference type="AlphaFoldDB" id="A0A2H3KRX2"/>
<keyword evidence="2" id="KW-1133">Transmembrane helix</keyword>
<dbReference type="EMBL" id="LYXE01000116">
    <property type="protein sequence ID" value="PDV97975.1"/>
    <property type="molecule type" value="Genomic_DNA"/>
</dbReference>
<evidence type="ECO:0000256" key="2">
    <source>
        <dbReference type="SAM" id="Phobius"/>
    </source>
</evidence>
<protein>
    <submittedName>
        <fullName evidence="3">Uncharacterized protein</fullName>
    </submittedName>
</protein>
<gene>
    <name evidence="3" type="ORF">A9Q02_16685</name>
</gene>
<proteinExistence type="predicted"/>
<accession>A0A2H3KRX2</accession>
<comment type="caution">
    <text evidence="3">The sequence shown here is derived from an EMBL/GenBank/DDBJ whole genome shotgun (WGS) entry which is preliminary data.</text>
</comment>
<keyword evidence="4" id="KW-1185">Reference proteome</keyword>
<feature type="transmembrane region" description="Helical" evidence="2">
    <location>
        <begin position="382"/>
        <end position="403"/>
    </location>
</feature>
<name>A0A2H3KRX2_9CHLR</name>
<feature type="compositionally biased region" description="Low complexity" evidence="1">
    <location>
        <begin position="350"/>
        <end position="362"/>
    </location>
</feature>
<feature type="region of interest" description="Disordered" evidence="1">
    <location>
        <begin position="346"/>
        <end position="369"/>
    </location>
</feature>
<organism evidence="3 4">
    <name type="scientific">Candidatus Chloroploca asiatica</name>
    <dbReference type="NCBI Taxonomy" id="1506545"/>
    <lineage>
        <taxon>Bacteria</taxon>
        <taxon>Bacillati</taxon>
        <taxon>Chloroflexota</taxon>
        <taxon>Chloroflexia</taxon>
        <taxon>Chloroflexales</taxon>
        <taxon>Chloroflexineae</taxon>
        <taxon>Oscillochloridaceae</taxon>
        <taxon>Candidatus Chloroploca</taxon>
    </lineage>
</organism>
<feature type="transmembrane region" description="Helical" evidence="2">
    <location>
        <begin position="118"/>
        <end position="138"/>
    </location>
</feature>
<reference evidence="3 4" key="1">
    <citation type="submission" date="2016-05" db="EMBL/GenBank/DDBJ databases">
        <authorList>
            <person name="Lavstsen T."/>
            <person name="Jespersen J.S."/>
        </authorList>
    </citation>
    <scope>NUCLEOTIDE SEQUENCE [LARGE SCALE GENOMIC DNA]</scope>
    <source>
        <strain evidence="3 4">B7-9</strain>
    </source>
</reference>
<evidence type="ECO:0000313" key="3">
    <source>
        <dbReference type="EMBL" id="PDV97975.1"/>
    </source>
</evidence>
<feature type="transmembrane region" description="Helical" evidence="2">
    <location>
        <begin position="434"/>
        <end position="450"/>
    </location>
</feature>
<evidence type="ECO:0000313" key="4">
    <source>
        <dbReference type="Proteomes" id="UP000220922"/>
    </source>
</evidence>
<sequence>MLWQQMPALLAFVARAHIMHRMLYRPSLVRVAQVALGLLAIAYLLYAAVHVRQLLAFPFPLDYGEGPLVAQVERLRAGVPIWRLYADPEHAPFLIVNYPPLYLVLTAMLTPLTGSVLIAGRLLSLVATLAAMGAIALLARPGATTASPTVRRTSWLLVLLFLAIPIVREWSALMRVDLLGLALGLWGLVVLVHPPLPSLRRVVVAGLLLTASLFVKPSLLAAPLAASAWLAWQALPALIDARQTLPGRRRRRRYADRLPLYRLVVLGLTLGLAGGLTLLAMQWASQGWFALHVVAANANRWDAELALQFWVQQIRLRWALAAAALLVAFAGLALMRRTPVATAEAELDASPSRSSSRTLPRSAVEREPGGEVRWPRSSFQLALLYTLAGFLTALGVGKVGAYSNYFLELYAGLIWLIALAPSLIRCWLPWRGPLFYGLLVLALAYYPPLWHADQLRPATLVEPLKPRFVFGRHGLLTDARRQAEVLAAQTRVGTVLATTVQAAGPVVLTDMPGVAAAAGVTSRLQAFEMRQLLDQGLADETALLHELANGTLPLVIIDYLGNWLSPGVVELVQRRYAHDGSLGTFDLYRPIATGPAYPLDGELVLGDTALRLTSYAIVPSVGQIYEPGELVTLTLLWQRTAMPPSNDDLSVVVDLAALDGGIVATSTRELLYGIYPPSRWPTDATVEHMHPFEVPTNLPPGSYQIKVSLVDAEGVSADVILPTPLAVAPQGGQYVAATDYMVPGVMWAAWTNLGGLERLGWPLTPLVPFDWGRLQCFERLCLELRGNAVTPRPSGTTLYLAETRRSTTCRDGAPSPDGLCPAMAEAAARIALPGTPVSGEMWHGDRIVQWTTHTRFERPLNDEAVMLGRLGAETLRLPPGQRYRWP</sequence>
<feature type="transmembrane region" description="Helical" evidence="2">
    <location>
        <begin position="409"/>
        <end position="427"/>
    </location>
</feature>
<dbReference type="OrthoDB" id="138314at2"/>